<keyword evidence="2" id="KW-1185">Reference proteome</keyword>
<gene>
    <name evidence="1" type="ORF">PAECIP111894_01052</name>
</gene>
<comment type="caution">
    <text evidence="1">The sequence shown here is derived from an EMBL/GenBank/DDBJ whole genome shotgun (WGS) entry which is preliminary data.</text>
</comment>
<dbReference type="Proteomes" id="UP000838749">
    <property type="component" value="Unassembled WGS sequence"/>
</dbReference>
<sequence length="85" mass="9846">MYRFTPSVRYNASTAIPQQLAQHYQYYPWFYPYTYPAYPAQPTQPTLFLVGLKNAVSTFPQKENIIETADTEMKGLVLQHPQEVG</sequence>
<dbReference type="EMBL" id="CAKMAB010000004">
    <property type="protein sequence ID" value="CAH1054902.1"/>
    <property type="molecule type" value="Genomic_DNA"/>
</dbReference>
<accession>A0ABM9B8P2</accession>
<reference evidence="1" key="1">
    <citation type="submission" date="2021-12" db="EMBL/GenBank/DDBJ databases">
        <authorList>
            <person name="Criscuolo A."/>
        </authorList>
    </citation>
    <scope>NUCLEOTIDE SEQUENCE</scope>
    <source>
        <strain evidence="1">CIP111894</strain>
    </source>
</reference>
<evidence type="ECO:0000313" key="1">
    <source>
        <dbReference type="EMBL" id="CAH1054902.1"/>
    </source>
</evidence>
<organism evidence="1 2">
    <name type="scientific">Paenibacillus pseudetheri</name>
    <dbReference type="NCBI Taxonomy" id="2897682"/>
    <lineage>
        <taxon>Bacteria</taxon>
        <taxon>Bacillati</taxon>
        <taxon>Bacillota</taxon>
        <taxon>Bacilli</taxon>
        <taxon>Bacillales</taxon>
        <taxon>Paenibacillaceae</taxon>
        <taxon>Paenibacillus</taxon>
    </lineage>
</organism>
<proteinExistence type="predicted"/>
<name>A0ABM9B8P2_9BACL</name>
<protein>
    <submittedName>
        <fullName evidence="1">Uncharacterized protein</fullName>
    </submittedName>
</protein>
<dbReference type="RefSeq" id="WP_234532076.1">
    <property type="nucleotide sequence ID" value="NZ_CAKMAB010000004.1"/>
</dbReference>
<evidence type="ECO:0000313" key="2">
    <source>
        <dbReference type="Proteomes" id="UP000838749"/>
    </source>
</evidence>